<evidence type="ECO:0000313" key="12">
    <source>
        <dbReference type="Proteomes" id="UP000033400"/>
    </source>
</evidence>
<evidence type="ECO:0000256" key="2">
    <source>
        <dbReference type="ARBA" id="ARBA00022475"/>
    </source>
</evidence>
<gene>
    <name evidence="11" type="ORF">VD17_27890</name>
</gene>
<dbReference type="Pfam" id="PF00884">
    <property type="entry name" value="Sulfatase"/>
    <property type="match status" value="1"/>
</dbReference>
<evidence type="ECO:0000256" key="5">
    <source>
        <dbReference type="ARBA" id="ARBA00022692"/>
    </source>
</evidence>
<keyword evidence="5 8" id="KW-0812">Transmembrane</keyword>
<keyword evidence="4" id="KW-0808">Transferase</keyword>
<protein>
    <submittedName>
        <fullName evidence="11">Membrane protein</fullName>
    </submittedName>
</protein>
<evidence type="ECO:0000256" key="8">
    <source>
        <dbReference type="SAM" id="Phobius"/>
    </source>
</evidence>
<keyword evidence="2" id="KW-1003">Cell membrane</keyword>
<evidence type="ECO:0000259" key="9">
    <source>
        <dbReference type="Pfam" id="PF00884"/>
    </source>
</evidence>
<dbReference type="InterPro" id="IPR012549">
    <property type="entry name" value="EptA-like_N"/>
</dbReference>
<feature type="domain" description="Phosphoethanolamine transferase N-terminal" evidence="10">
    <location>
        <begin position="63"/>
        <end position="211"/>
    </location>
</feature>
<evidence type="ECO:0000313" key="11">
    <source>
        <dbReference type="EMBL" id="KJZ61953.1"/>
    </source>
</evidence>
<feature type="transmembrane region" description="Helical" evidence="8">
    <location>
        <begin position="51"/>
        <end position="69"/>
    </location>
</feature>
<feature type="transmembrane region" description="Helical" evidence="8">
    <location>
        <begin position="127"/>
        <end position="148"/>
    </location>
</feature>
<dbReference type="InterPro" id="IPR058130">
    <property type="entry name" value="PEA_transf_C"/>
</dbReference>
<dbReference type="Proteomes" id="UP000033400">
    <property type="component" value="Unassembled WGS sequence"/>
</dbReference>
<comment type="subcellular location">
    <subcellularLocation>
        <location evidence="1">Cell inner membrane</location>
        <topology evidence="1">Multi-pass membrane protein</topology>
    </subcellularLocation>
</comment>
<dbReference type="GO" id="GO:0009244">
    <property type="term" value="P:lipopolysaccharide core region biosynthetic process"/>
    <property type="evidence" value="ECO:0007669"/>
    <property type="project" value="TreeGrafter"/>
</dbReference>
<evidence type="ECO:0000256" key="4">
    <source>
        <dbReference type="ARBA" id="ARBA00022679"/>
    </source>
</evidence>
<organism evidence="11 12">
    <name type="scientific">Pseudomonas fluorescens</name>
    <dbReference type="NCBI Taxonomy" id="294"/>
    <lineage>
        <taxon>Bacteria</taxon>
        <taxon>Pseudomonadati</taxon>
        <taxon>Pseudomonadota</taxon>
        <taxon>Gammaproteobacteria</taxon>
        <taxon>Pseudomonadales</taxon>
        <taxon>Pseudomonadaceae</taxon>
        <taxon>Pseudomonas</taxon>
    </lineage>
</organism>
<sequence length="566" mass="63657">MNNKAQIRSWEITLGSNQLILAVSTWLLLFSNWPFWRAVWQGVGGLQDGNTLFVLSLPWFVLIWLYVLLSVMAWGRLMKPVLAVVLLVAAVTSYFMNSYGMVVDYSMLTNVMQTDSSEAKELLNWDLLLWMLGFGVMPVMIITRVHLIQRSWSRALAHRLTGVAVALTCLAIIVFTLYQSYASLIRNHRELRLMLVPSNVVSAIHGYTRRQLTVPAEIKIIGADARREEASAGVRKPRLTVLMVGETARSANFSLNGYTRDTNPELASRGVLSFTHVSSCGTATAVSLPCMFLDVGKEGYKDGMALRREGLLDVLQRAGVSVLWRDNNSGCKGICDRVPNEKFKNQKAQSLCKADECYDEILLQDLQAYLDQQHRDSIVVLHMKGSHGPSYSKRYPPAFERFGPVCDNNQLERCTRESIVNAYDNSLSYTDYVLGQTIDLLKRNAERFDTAMLYVSDHGESLGENGLYLHGLPYAMAPSEQTSIPMVLWISKDMQSRQTLDPQCLKEQRGVSLSHDNLFHSILGLMGIQTTAYRPELDLFSTCQPKVSTSLKLVQTFERQSVKTPK</sequence>
<dbReference type="InterPro" id="IPR000917">
    <property type="entry name" value="Sulfatase_N"/>
</dbReference>
<dbReference type="GO" id="GO:0005886">
    <property type="term" value="C:plasma membrane"/>
    <property type="evidence" value="ECO:0007669"/>
    <property type="project" value="UniProtKB-SubCell"/>
</dbReference>
<evidence type="ECO:0000259" key="10">
    <source>
        <dbReference type="Pfam" id="PF08019"/>
    </source>
</evidence>
<evidence type="ECO:0000256" key="6">
    <source>
        <dbReference type="ARBA" id="ARBA00022989"/>
    </source>
</evidence>
<dbReference type="EMBL" id="LACH01000072">
    <property type="protein sequence ID" value="KJZ61953.1"/>
    <property type="molecule type" value="Genomic_DNA"/>
</dbReference>
<dbReference type="OrthoDB" id="9786870at2"/>
<dbReference type="NCBIfam" id="NF028537">
    <property type="entry name" value="P_eth_NH2_trans"/>
    <property type="match status" value="1"/>
</dbReference>
<dbReference type="InterPro" id="IPR040423">
    <property type="entry name" value="PEA_transferase"/>
</dbReference>
<feature type="transmembrane region" description="Helical" evidence="8">
    <location>
        <begin position="160"/>
        <end position="181"/>
    </location>
</feature>
<dbReference type="CDD" id="cd16017">
    <property type="entry name" value="LptA"/>
    <property type="match status" value="1"/>
</dbReference>
<accession>A0A0F4UZ98</accession>
<dbReference type="AlphaFoldDB" id="A0A0F4UZ98"/>
<name>A0A0F4UZ98_PSEFL</name>
<dbReference type="PANTHER" id="PTHR30443:SF0">
    <property type="entry name" value="PHOSPHOETHANOLAMINE TRANSFERASE EPTA"/>
    <property type="match status" value="1"/>
</dbReference>
<feature type="transmembrane region" description="Helical" evidence="8">
    <location>
        <begin position="81"/>
        <end position="102"/>
    </location>
</feature>
<dbReference type="Pfam" id="PF08019">
    <property type="entry name" value="EptA_B_N"/>
    <property type="match status" value="1"/>
</dbReference>
<comment type="caution">
    <text evidence="11">The sequence shown here is derived from an EMBL/GenBank/DDBJ whole genome shotgun (WGS) entry which is preliminary data.</text>
</comment>
<feature type="domain" description="Sulfatase N-terminal" evidence="9">
    <location>
        <begin position="240"/>
        <end position="528"/>
    </location>
</feature>
<dbReference type="InterPro" id="IPR017850">
    <property type="entry name" value="Alkaline_phosphatase_core_sf"/>
</dbReference>
<keyword evidence="3" id="KW-0997">Cell inner membrane</keyword>
<keyword evidence="7 8" id="KW-0472">Membrane</keyword>
<dbReference type="SUPFAM" id="SSF53649">
    <property type="entry name" value="Alkaline phosphatase-like"/>
    <property type="match status" value="1"/>
</dbReference>
<dbReference type="Gene3D" id="3.40.720.10">
    <property type="entry name" value="Alkaline Phosphatase, subunit A"/>
    <property type="match status" value="1"/>
</dbReference>
<dbReference type="GO" id="GO:0016776">
    <property type="term" value="F:phosphotransferase activity, phosphate group as acceptor"/>
    <property type="evidence" value="ECO:0007669"/>
    <property type="project" value="TreeGrafter"/>
</dbReference>
<dbReference type="PANTHER" id="PTHR30443">
    <property type="entry name" value="INNER MEMBRANE PROTEIN"/>
    <property type="match status" value="1"/>
</dbReference>
<keyword evidence="6 8" id="KW-1133">Transmembrane helix</keyword>
<dbReference type="RefSeq" id="WP_046056635.1">
    <property type="nucleotide sequence ID" value="NZ_LACH01000072.1"/>
</dbReference>
<dbReference type="PATRIC" id="fig|294.133.peg.5614"/>
<proteinExistence type="predicted"/>
<evidence type="ECO:0000256" key="7">
    <source>
        <dbReference type="ARBA" id="ARBA00023136"/>
    </source>
</evidence>
<feature type="transmembrane region" description="Helical" evidence="8">
    <location>
        <begin position="12"/>
        <end position="31"/>
    </location>
</feature>
<evidence type="ECO:0000256" key="3">
    <source>
        <dbReference type="ARBA" id="ARBA00022519"/>
    </source>
</evidence>
<reference evidence="11 12" key="1">
    <citation type="submission" date="2015-03" db="EMBL/GenBank/DDBJ databases">
        <title>Comparative genomics of Pseudomonas insights into diversity of traits involved in vanlence and defense.</title>
        <authorList>
            <person name="Qin Y."/>
        </authorList>
    </citation>
    <scope>NUCLEOTIDE SEQUENCE [LARGE SCALE GENOMIC DNA]</scope>
    <source>
        <strain evidence="11 12">H24</strain>
    </source>
</reference>
<evidence type="ECO:0000256" key="1">
    <source>
        <dbReference type="ARBA" id="ARBA00004429"/>
    </source>
</evidence>